<sequence>MSPNNLNITFEAVMVDDIPKAPLSWILNDSYPDMGSLAHIWPTSETAIFLRTLYLTDSPRLEQRLLKSVERLLGNRSLDKVSTTLGLPLGVCSPIAWALLWVPARIMADEVDVMASNVSGNHRLWPKLLLSSPADTVRSGQPKGDQNSESLPCRIRVNDGHTGIKRSRSLFQEALEIHVAVAQAENQKPAPTTADGIVAGPPNTIAGAKLETKTDDYQIFGQDLGVQGEEWGVNNDESQEEEDDLFASSPSPAVMDEAYTLQDKPAAVDSVDRVSTTMFTPKRQAEPDFDVTKYDISPTNKEIPVKGYTGFEAMITDDDFDFFDGQEPDNQQDTYAEYGDLSNGDFGPAPSSRPAEAIATRPDDVVFAPTILENSTMQGEPGMSPALDIEESVMEFPVGPIDTPQDSIRSDDDLWNDNSFLEQFEEDVGEPVIDMETEDDSRDTQLGDPRNSGNLSAGFRPWTVAAAAEKLTPVDYEGIIFDQPFFKASDTRRSVNRMSLTVDGKIFLADVYGDGRVRIRRGLIELLEAEESARRNRSLGLLPFHSQAAIDDIDISSPRSTGPQDTQNSADSAVEASEIASVSQAFEQGDCQGIMQAGHYPFSELDNMFSRRNLVPLEEQDRNTLRRKIIECEDSDAGSRPLPNLSVVRSQGGSQKFELALESPRDLDSYYRFPSALISSDLAEYNDSSSETDVRIRVGLRGNVMELSSTALPHWSELGLEPICGRQNVQILILYQRGISMSEAKIFFRGVALAYASLNFGTHHLLEGGRAIKRVEDDLSSYLDPKQADASRSDVTYVLLLRGDPALQKALEAIERYNSGNKGIAFPVFLQDLSHPKAFSRLSSQVYHLFRRKNKSISFHGPARDQHLQQSAFTIASVPEDNKVSFALRWPAPVLDIIEGERTLHIAYWFDDTTKSALVWCMDDCGQAWRKHEWQFESTDMAVQDVWAFAMVFTGMANVHWRLVIVRYSDLTYPEVQGE</sequence>
<gene>
    <name evidence="1" type="ORF">QFC20_001679</name>
</gene>
<organism evidence="1 2">
    <name type="scientific">Naganishia adeliensis</name>
    <dbReference type="NCBI Taxonomy" id="92952"/>
    <lineage>
        <taxon>Eukaryota</taxon>
        <taxon>Fungi</taxon>
        <taxon>Dikarya</taxon>
        <taxon>Basidiomycota</taxon>
        <taxon>Agaricomycotina</taxon>
        <taxon>Tremellomycetes</taxon>
        <taxon>Filobasidiales</taxon>
        <taxon>Filobasidiaceae</taxon>
        <taxon>Naganishia</taxon>
    </lineage>
</organism>
<keyword evidence="2" id="KW-1185">Reference proteome</keyword>
<comment type="caution">
    <text evidence="1">The sequence shown here is derived from an EMBL/GenBank/DDBJ whole genome shotgun (WGS) entry which is preliminary data.</text>
</comment>
<dbReference type="EMBL" id="JASBWS010000010">
    <property type="protein sequence ID" value="KAJ9114163.1"/>
    <property type="molecule type" value="Genomic_DNA"/>
</dbReference>
<dbReference type="Proteomes" id="UP001230649">
    <property type="component" value="Unassembled WGS sequence"/>
</dbReference>
<reference evidence="1" key="1">
    <citation type="submission" date="2023-04" db="EMBL/GenBank/DDBJ databases">
        <title>Draft Genome sequencing of Naganishia species isolated from polar environments using Oxford Nanopore Technology.</title>
        <authorList>
            <person name="Leo P."/>
            <person name="Venkateswaran K."/>
        </authorList>
    </citation>
    <scope>NUCLEOTIDE SEQUENCE</scope>
    <source>
        <strain evidence="1">MNA-CCFEE 5262</strain>
    </source>
</reference>
<evidence type="ECO:0000313" key="2">
    <source>
        <dbReference type="Proteomes" id="UP001230649"/>
    </source>
</evidence>
<name>A0ACC2WRP6_9TREE</name>
<evidence type="ECO:0000313" key="1">
    <source>
        <dbReference type="EMBL" id="KAJ9114163.1"/>
    </source>
</evidence>
<accession>A0ACC2WRP6</accession>
<protein>
    <submittedName>
        <fullName evidence="1">Uncharacterized protein</fullName>
    </submittedName>
</protein>
<proteinExistence type="predicted"/>